<dbReference type="Pfam" id="PF10292">
    <property type="entry name" value="7TM_GPCR_Srab"/>
    <property type="match status" value="1"/>
</dbReference>
<feature type="transmembrane region" description="Helical" evidence="5">
    <location>
        <begin position="146"/>
        <end position="167"/>
    </location>
</feature>
<sequence>MNQTQCIAAETSVLDISYNIVRSLHIIFGIIVLILLVKVIVSYKTKSVKLHQNLIQRIIKILISSVFFLNALFAISFIVGSVKNFIVLFTYFDPCDCLTQVWLVYLIRIPAYIYTTGSPLFHFAIMIERIIATIFVKIYEYQGKKIGIVGTIIVWSLMLMFGTYVYLSSIIDIDIISHQMVYLSLTSIYNANVFIVLHYLLLFLVICIAIADYFLIYRNKKIKSNFSVITYSLSQSYQAKQNILVMKIIFPLDFSYTFVFALFNLLSSFIRSKREEDIILNYVKSIDGLSLLLSFHIILTLIVYDYFLKKQNNLNKNFIKMNMNLYSDRLWNS</sequence>
<protein>
    <recommendedName>
        <fullName evidence="8">G_PROTEIN_RECEP_F1_2 domain-containing protein</fullName>
    </recommendedName>
</protein>
<organism evidence="6 7">
    <name type="scientific">Meloidogyne graminicola</name>
    <dbReference type="NCBI Taxonomy" id="189291"/>
    <lineage>
        <taxon>Eukaryota</taxon>
        <taxon>Metazoa</taxon>
        <taxon>Ecdysozoa</taxon>
        <taxon>Nematoda</taxon>
        <taxon>Chromadorea</taxon>
        <taxon>Rhabditida</taxon>
        <taxon>Tylenchina</taxon>
        <taxon>Tylenchomorpha</taxon>
        <taxon>Tylenchoidea</taxon>
        <taxon>Meloidogynidae</taxon>
        <taxon>Meloidogyninae</taxon>
        <taxon>Meloidogyne</taxon>
    </lineage>
</organism>
<evidence type="ECO:0000256" key="4">
    <source>
        <dbReference type="ARBA" id="ARBA00023136"/>
    </source>
</evidence>
<dbReference type="PANTHER" id="PTHR46561">
    <property type="entry name" value="SERPENTINE RECEPTOR, CLASS AB (CLASS A-LIKE)-RELATED"/>
    <property type="match status" value="1"/>
</dbReference>
<keyword evidence="4 5" id="KW-0472">Membrane</keyword>
<dbReference type="InterPro" id="IPR053286">
    <property type="entry name" value="Nematode_rcpt-like_srab"/>
</dbReference>
<name>A0A8S9ZJA6_9BILA</name>
<comment type="subcellular location">
    <subcellularLocation>
        <location evidence="1">Membrane</location>
        <topology evidence="1">Multi-pass membrane protein</topology>
    </subcellularLocation>
</comment>
<dbReference type="PANTHER" id="PTHR46561:SF17">
    <property type="entry name" value="G_PROTEIN_RECEP_F1_2 DOMAIN-CONTAINING PROTEIN"/>
    <property type="match status" value="1"/>
</dbReference>
<dbReference type="AlphaFoldDB" id="A0A8S9ZJA6"/>
<feature type="transmembrane region" description="Helical" evidence="5">
    <location>
        <begin position="248"/>
        <end position="270"/>
    </location>
</feature>
<proteinExistence type="predicted"/>
<dbReference type="Proteomes" id="UP000605970">
    <property type="component" value="Unassembled WGS sequence"/>
</dbReference>
<dbReference type="InterPro" id="IPR019408">
    <property type="entry name" value="7TM_GPCR_serpentine_rcpt_Srab"/>
</dbReference>
<feature type="transmembrane region" description="Helical" evidence="5">
    <location>
        <begin position="102"/>
        <end position="125"/>
    </location>
</feature>
<evidence type="ECO:0008006" key="8">
    <source>
        <dbReference type="Google" id="ProtNLM"/>
    </source>
</evidence>
<evidence type="ECO:0000256" key="5">
    <source>
        <dbReference type="SAM" id="Phobius"/>
    </source>
</evidence>
<keyword evidence="2 5" id="KW-0812">Transmembrane</keyword>
<feature type="transmembrane region" description="Helical" evidence="5">
    <location>
        <begin position="187"/>
        <end position="215"/>
    </location>
</feature>
<dbReference type="GO" id="GO:0016020">
    <property type="term" value="C:membrane"/>
    <property type="evidence" value="ECO:0007669"/>
    <property type="project" value="UniProtKB-SubCell"/>
</dbReference>
<feature type="transmembrane region" description="Helical" evidence="5">
    <location>
        <begin position="20"/>
        <end position="41"/>
    </location>
</feature>
<dbReference type="EMBL" id="JABEBT010000079">
    <property type="protein sequence ID" value="KAF7633293.1"/>
    <property type="molecule type" value="Genomic_DNA"/>
</dbReference>
<keyword evidence="7" id="KW-1185">Reference proteome</keyword>
<reference evidence="6" key="1">
    <citation type="journal article" date="2020" name="Ecol. Evol.">
        <title>Genome structure and content of the rice root-knot nematode (Meloidogyne graminicola).</title>
        <authorList>
            <person name="Phan N.T."/>
            <person name="Danchin E.G.J."/>
            <person name="Klopp C."/>
            <person name="Perfus-Barbeoch L."/>
            <person name="Kozlowski D.K."/>
            <person name="Koutsovoulos G.D."/>
            <person name="Lopez-Roques C."/>
            <person name="Bouchez O."/>
            <person name="Zahm M."/>
            <person name="Besnard G."/>
            <person name="Bellafiore S."/>
        </authorList>
    </citation>
    <scope>NUCLEOTIDE SEQUENCE</scope>
    <source>
        <strain evidence="6">VN-18</strain>
    </source>
</reference>
<gene>
    <name evidence="6" type="ORF">Mgra_00007271</name>
</gene>
<evidence type="ECO:0000313" key="6">
    <source>
        <dbReference type="EMBL" id="KAF7633293.1"/>
    </source>
</evidence>
<accession>A0A8S9ZJA6</accession>
<dbReference type="OrthoDB" id="5876551at2759"/>
<evidence type="ECO:0000313" key="7">
    <source>
        <dbReference type="Proteomes" id="UP000605970"/>
    </source>
</evidence>
<feature type="transmembrane region" description="Helical" evidence="5">
    <location>
        <begin position="290"/>
        <end position="308"/>
    </location>
</feature>
<feature type="transmembrane region" description="Helical" evidence="5">
    <location>
        <begin position="61"/>
        <end position="82"/>
    </location>
</feature>
<evidence type="ECO:0000256" key="1">
    <source>
        <dbReference type="ARBA" id="ARBA00004141"/>
    </source>
</evidence>
<comment type="caution">
    <text evidence="6">The sequence shown here is derived from an EMBL/GenBank/DDBJ whole genome shotgun (WGS) entry which is preliminary data.</text>
</comment>
<keyword evidence="3 5" id="KW-1133">Transmembrane helix</keyword>
<evidence type="ECO:0000256" key="3">
    <source>
        <dbReference type="ARBA" id="ARBA00022989"/>
    </source>
</evidence>
<evidence type="ECO:0000256" key="2">
    <source>
        <dbReference type="ARBA" id="ARBA00022692"/>
    </source>
</evidence>